<dbReference type="Proteomes" id="UP001500279">
    <property type="component" value="Unassembled WGS sequence"/>
</dbReference>
<feature type="domain" description="AB hydrolase-1" evidence="2">
    <location>
        <begin position="107"/>
        <end position="236"/>
    </location>
</feature>
<dbReference type="SUPFAM" id="SSF53474">
    <property type="entry name" value="alpha/beta-Hydrolases"/>
    <property type="match status" value="1"/>
</dbReference>
<dbReference type="RefSeq" id="WP_231013166.1">
    <property type="nucleotide sequence ID" value="NZ_BAAAEW010000013.1"/>
</dbReference>
<dbReference type="InterPro" id="IPR000073">
    <property type="entry name" value="AB_hydrolase_1"/>
</dbReference>
<proteinExistence type="predicted"/>
<gene>
    <name evidence="4" type="ORF">GCM10009107_22950</name>
</gene>
<evidence type="ECO:0000313" key="4">
    <source>
        <dbReference type="EMBL" id="GAA0750800.1"/>
    </source>
</evidence>
<feature type="domain" description="Peptidase S33 tripeptidyl aminopeptidase-like C-terminal" evidence="3">
    <location>
        <begin position="421"/>
        <end position="519"/>
    </location>
</feature>
<dbReference type="EMBL" id="BAAAEW010000013">
    <property type="protein sequence ID" value="GAA0750800.1"/>
    <property type="molecule type" value="Genomic_DNA"/>
</dbReference>
<accession>A0ABN1JZY3</accession>
<dbReference type="InterPro" id="IPR050266">
    <property type="entry name" value="AB_hydrolase_sf"/>
</dbReference>
<name>A0ABN1JZY3_9BURK</name>
<feature type="signal peptide" evidence="1">
    <location>
        <begin position="1"/>
        <end position="26"/>
    </location>
</feature>
<comment type="caution">
    <text evidence="4">The sequence shown here is derived from an EMBL/GenBank/DDBJ whole genome shotgun (WGS) entry which is preliminary data.</text>
</comment>
<dbReference type="Pfam" id="PF08386">
    <property type="entry name" value="Abhydrolase_4"/>
    <property type="match status" value="1"/>
</dbReference>
<dbReference type="PANTHER" id="PTHR43798">
    <property type="entry name" value="MONOACYLGLYCEROL LIPASE"/>
    <property type="match status" value="1"/>
</dbReference>
<dbReference type="PANTHER" id="PTHR43798:SF27">
    <property type="entry name" value="HYDROLASE ALPHA_BETA HYDROLASE FOLD FAMILY"/>
    <property type="match status" value="1"/>
</dbReference>
<sequence length="678" mass="72424">MRLQESLKFACRPLLLLALACVTAAAQGAAQRLAKPVPAWPDMAVGPSQIQVGSLTLERCHEIAYCGRLDRPFDPTGTVPGTIAIRFELYRRHLADQPATGTFVAVEGGPGYPSSGTRSAYLRLLWPLMDSKDLLLVDNRGTGGSQAVDCPRLQTEHRSGGPTVADIAACGRQLGASAPLYSSAYAADDLAAVLAALERSSVDLYGDSYGTYFSQVFAYRHPSLLRSVVLDSAYPVPMVGGESPWYPYFAPTMNNAFNQVCARSPYCAALPGSGMDHIQPALDLLRAHPFDAQARNADGEMTSFRAEPSTLALVMLAGAPPYAVARELDAASRAFAQGDQAPLLRLMAEAVSSQDPRYAHDLPQAYSEGLFWAVSCQDYAQVYDMTLPPAARQQQRDRRIAERERRQPGTYAPFSIDEFRGMSLDYSLLDACVRWPAPSAAHPPGPLLPKHPQMPAVPVLVLNGELDTITTPPEGTAVASLFPNARHIVLANEFHIGALPPMLDDCGANLVRRFFTTLDAGDADCAARIAPIRTTPLFALRSTDLPLPQPLPGNQAGPAALKAAASAVLELGDAVARLESAGGSLSPALRGGSVANQFSEGVYQLQLVQARFTNDVAVDGQLSWPWGRGTAVAQIRFTTAAGERGELAVNWPEQQAGSLATLSGTLAGRRIEAQMPAP</sequence>
<evidence type="ECO:0008006" key="6">
    <source>
        <dbReference type="Google" id="ProtNLM"/>
    </source>
</evidence>
<protein>
    <recommendedName>
        <fullName evidence="6">Alpha/beta fold hydrolase</fullName>
    </recommendedName>
</protein>
<organism evidence="4 5">
    <name type="scientific">Ideonella azotifigens</name>
    <dbReference type="NCBI Taxonomy" id="513160"/>
    <lineage>
        <taxon>Bacteria</taxon>
        <taxon>Pseudomonadati</taxon>
        <taxon>Pseudomonadota</taxon>
        <taxon>Betaproteobacteria</taxon>
        <taxon>Burkholderiales</taxon>
        <taxon>Sphaerotilaceae</taxon>
        <taxon>Ideonella</taxon>
    </lineage>
</organism>
<dbReference type="Gene3D" id="3.40.50.1820">
    <property type="entry name" value="alpha/beta hydrolase"/>
    <property type="match status" value="2"/>
</dbReference>
<evidence type="ECO:0000259" key="2">
    <source>
        <dbReference type="Pfam" id="PF00561"/>
    </source>
</evidence>
<reference evidence="4 5" key="1">
    <citation type="journal article" date="2019" name="Int. J. Syst. Evol. Microbiol.">
        <title>The Global Catalogue of Microorganisms (GCM) 10K type strain sequencing project: providing services to taxonomists for standard genome sequencing and annotation.</title>
        <authorList>
            <consortium name="The Broad Institute Genomics Platform"/>
            <consortium name="The Broad Institute Genome Sequencing Center for Infectious Disease"/>
            <person name="Wu L."/>
            <person name="Ma J."/>
        </authorList>
    </citation>
    <scope>NUCLEOTIDE SEQUENCE [LARGE SCALE GENOMIC DNA]</scope>
    <source>
        <strain evidence="4 5">JCM 15503</strain>
    </source>
</reference>
<feature type="chain" id="PRO_5045980299" description="Alpha/beta fold hydrolase" evidence="1">
    <location>
        <begin position="27"/>
        <end position="678"/>
    </location>
</feature>
<dbReference type="InterPro" id="IPR029058">
    <property type="entry name" value="AB_hydrolase_fold"/>
</dbReference>
<dbReference type="InterPro" id="IPR013595">
    <property type="entry name" value="Pept_S33_TAP-like_C"/>
</dbReference>
<keyword evidence="5" id="KW-1185">Reference proteome</keyword>
<evidence type="ECO:0000313" key="5">
    <source>
        <dbReference type="Proteomes" id="UP001500279"/>
    </source>
</evidence>
<evidence type="ECO:0000256" key="1">
    <source>
        <dbReference type="SAM" id="SignalP"/>
    </source>
</evidence>
<keyword evidence="1" id="KW-0732">Signal</keyword>
<evidence type="ECO:0000259" key="3">
    <source>
        <dbReference type="Pfam" id="PF08386"/>
    </source>
</evidence>
<dbReference type="Pfam" id="PF00561">
    <property type="entry name" value="Abhydrolase_1"/>
    <property type="match status" value="1"/>
</dbReference>